<evidence type="ECO:0000256" key="1">
    <source>
        <dbReference type="ARBA" id="ARBA00010062"/>
    </source>
</evidence>
<reference evidence="6" key="1">
    <citation type="submission" date="2006-09" db="EMBL/GenBank/DDBJ databases">
        <title>Complete sequence of Rhodopseudomonas palustris BisA53.</title>
        <authorList>
            <consortium name="US DOE Joint Genome Institute"/>
            <person name="Copeland A."/>
            <person name="Lucas S."/>
            <person name="Lapidus A."/>
            <person name="Barry K."/>
            <person name="Detter J.C."/>
            <person name="Glavina del Rio T."/>
            <person name="Hammon N."/>
            <person name="Israni S."/>
            <person name="Dalin E."/>
            <person name="Tice H."/>
            <person name="Pitluck S."/>
            <person name="Chain P."/>
            <person name="Malfatti S."/>
            <person name="Shin M."/>
            <person name="Vergez L."/>
            <person name="Schmutz J."/>
            <person name="Larimer F."/>
            <person name="Land M."/>
            <person name="Hauser L."/>
            <person name="Pelletier D.A."/>
            <person name="Kyrpides N."/>
            <person name="Kim E."/>
            <person name="Harwood C.S."/>
            <person name="Oda Y."/>
            <person name="Richardson P."/>
        </authorList>
    </citation>
    <scope>NUCLEOTIDE SEQUENCE [LARGE SCALE GENOMIC DNA]</scope>
    <source>
        <strain evidence="6">BisA53</strain>
    </source>
</reference>
<organism evidence="6">
    <name type="scientific">Rhodopseudomonas palustris (strain BisA53)</name>
    <dbReference type="NCBI Taxonomy" id="316055"/>
    <lineage>
        <taxon>Bacteria</taxon>
        <taxon>Pseudomonadati</taxon>
        <taxon>Pseudomonadota</taxon>
        <taxon>Alphaproteobacteria</taxon>
        <taxon>Hyphomicrobiales</taxon>
        <taxon>Nitrobacteraceae</taxon>
        <taxon>Rhodopseudomonas</taxon>
    </lineage>
</organism>
<dbReference type="InterPro" id="IPR051010">
    <property type="entry name" value="BCAA_transport"/>
</dbReference>
<dbReference type="PANTHER" id="PTHR30483">
    <property type="entry name" value="LEUCINE-SPECIFIC-BINDING PROTEIN"/>
    <property type="match status" value="1"/>
</dbReference>
<feature type="chain" id="PRO_5004165670" evidence="4">
    <location>
        <begin position="28"/>
        <end position="392"/>
    </location>
</feature>
<evidence type="ECO:0000313" key="6">
    <source>
        <dbReference type="EMBL" id="ABJ08140.1"/>
    </source>
</evidence>
<evidence type="ECO:0000259" key="5">
    <source>
        <dbReference type="Pfam" id="PF13458"/>
    </source>
</evidence>
<evidence type="ECO:0000256" key="4">
    <source>
        <dbReference type="SAM" id="SignalP"/>
    </source>
</evidence>
<dbReference type="eggNOG" id="COG0683">
    <property type="taxonomic scope" value="Bacteria"/>
</dbReference>
<comment type="similarity">
    <text evidence="1">Belongs to the leucine-binding protein family.</text>
</comment>
<dbReference type="Gene3D" id="3.40.50.2300">
    <property type="match status" value="2"/>
</dbReference>
<gene>
    <name evidence="6" type="ordered locus">RPE_4215</name>
</gene>
<dbReference type="KEGG" id="rpe:RPE_4215"/>
<dbReference type="Pfam" id="PF13458">
    <property type="entry name" value="Peripla_BP_6"/>
    <property type="match status" value="1"/>
</dbReference>
<dbReference type="HOGENOM" id="CLU_027128_1_2_5"/>
<protein>
    <submittedName>
        <fullName evidence="6">Extracellular ligand-binding receptor</fullName>
    </submittedName>
</protein>
<accession>Q07IU4</accession>
<keyword evidence="3" id="KW-0813">Transport</keyword>
<dbReference type="EMBL" id="CP000463">
    <property type="protein sequence ID" value="ABJ08140.1"/>
    <property type="molecule type" value="Genomic_DNA"/>
</dbReference>
<name>Q07IU4_RHOP5</name>
<dbReference type="SUPFAM" id="SSF53822">
    <property type="entry name" value="Periplasmic binding protein-like I"/>
    <property type="match status" value="1"/>
</dbReference>
<dbReference type="GO" id="GO:0006865">
    <property type="term" value="P:amino acid transport"/>
    <property type="evidence" value="ECO:0007669"/>
    <property type="project" value="UniProtKB-KW"/>
</dbReference>
<proteinExistence type="inferred from homology"/>
<keyword evidence="6" id="KW-0675">Receptor</keyword>
<dbReference type="STRING" id="316055.RPE_4215"/>
<evidence type="ECO:0000256" key="2">
    <source>
        <dbReference type="ARBA" id="ARBA00022729"/>
    </source>
</evidence>
<keyword evidence="2 4" id="KW-0732">Signal</keyword>
<keyword evidence="3" id="KW-0029">Amino-acid transport</keyword>
<evidence type="ECO:0000256" key="3">
    <source>
        <dbReference type="ARBA" id="ARBA00022970"/>
    </source>
</evidence>
<dbReference type="InterPro" id="IPR028082">
    <property type="entry name" value="Peripla_BP_I"/>
</dbReference>
<feature type="domain" description="Leucine-binding protein" evidence="5">
    <location>
        <begin position="30"/>
        <end position="367"/>
    </location>
</feature>
<dbReference type="OrthoDB" id="6083760at2"/>
<dbReference type="CDD" id="cd20013">
    <property type="entry name" value="PBP1_RPA0985_benzoate-like"/>
    <property type="match status" value="1"/>
</dbReference>
<sequence length="392" mass="41549">MLVRTTLLLQLACVAIAAGLGFAGAQAQETVKVGLIVPMTGGQASTGKQIDNAVKLYIQQHGDTVAGKKIEIILKDDATLPDNTKRLAQELIVNDKVQVIAGFGITPSALAAAPLATQAKVPEIVMAAGTSIITERSPYIVRTSFTLAQSSSIIGDWAAKNGIKKVATLTSDYAPGNDALASFKEHFTKGGGEIVEEVKTPLSNPDFAPFLQRMKDAKPDAMFVFVPAGQGGNFMKQYAERGLDKSGIKVIGPGDVMDDDLLNGMGDAALGAVTAHLYSAAHPSATNKEFVAAYKKAYGTRPGFMAVGGYDGIHLLYEALKKTGGKADGDSLIAAMKGMAWESPRGPISIDPDTRDIVQNIYIRRVEKVDGELYNIEFATFEAVKDPGKTKK</sequence>
<dbReference type="PANTHER" id="PTHR30483:SF6">
    <property type="entry name" value="PERIPLASMIC BINDING PROTEIN OF ABC TRANSPORTER FOR NATURAL AMINO ACIDS"/>
    <property type="match status" value="1"/>
</dbReference>
<dbReference type="AlphaFoldDB" id="Q07IU4"/>
<feature type="signal peptide" evidence="4">
    <location>
        <begin position="1"/>
        <end position="27"/>
    </location>
</feature>
<dbReference type="InterPro" id="IPR028081">
    <property type="entry name" value="Leu-bd"/>
</dbReference>